<comment type="subcellular location">
    <subcellularLocation>
        <location evidence="1">Endoplasmic reticulum membrane</location>
        <topology evidence="1">Peripheral membrane protein</topology>
    </subcellularLocation>
    <subcellularLocation>
        <location evidence="2">Preautophagosomal structure membrane</location>
        <topology evidence="2">Peripheral membrane protein</topology>
    </subcellularLocation>
</comment>
<dbReference type="GO" id="GO:0061908">
    <property type="term" value="C:phagophore"/>
    <property type="evidence" value="ECO:0007669"/>
    <property type="project" value="TreeGrafter"/>
</dbReference>
<evidence type="ECO:0000256" key="3">
    <source>
        <dbReference type="ARBA" id="ARBA00009714"/>
    </source>
</evidence>
<keyword evidence="6" id="KW-0256">Endoplasmic reticulum</keyword>
<comment type="catalytic activity">
    <reaction evidence="10">
        <text>a 1,2-diacyl-sn-glycero-3-phospho-L-serine(in) = a 1,2-diacyl-sn-glycero-3-phospho-L-serine(out)</text>
        <dbReference type="Rhea" id="RHEA:38663"/>
        <dbReference type="ChEBI" id="CHEBI:57262"/>
    </reaction>
</comment>
<keyword evidence="8" id="KW-0445">Lipid transport</keyword>
<evidence type="ECO:0000313" key="13">
    <source>
        <dbReference type="Proteomes" id="UP000218231"/>
    </source>
</evidence>
<dbReference type="GO" id="GO:0005789">
    <property type="term" value="C:endoplasmic reticulum membrane"/>
    <property type="evidence" value="ECO:0007669"/>
    <property type="project" value="UniProtKB-SubCell"/>
</dbReference>
<gene>
    <name evidence="12" type="ORF">WR25_26401</name>
</gene>
<proteinExistence type="inferred from homology"/>
<sequence length="558" mass="63425">MNLFDFNIPELLHQRLCQFILHRYLGQFLERNLQLDQLSLNLVKGHFSVEQVALNVYNINEALGTSLIPLKLIDGYIGKITIDVPWTKIMADSTRMRIDDLQLTIQPKEFVRLDDKDFMSSMLGSVVESLVSSRELAKSFCDQVQDEVQQEFSDEDHGVGAFSNLIDAILSRFCLDIHNVTIRFENQPTAGSDMCTALEVRIEKAQFLDEQMHNCMQDRQDLNTITSQPQGIGSVTNLNKYITLSGVTMYADVFTRINQDTFENSISTNNQFITSLHIRRENKRKQEESPPSTSLPSASINADMFASAMSSTSQFQSCYSQLPNLEGSLNSRPFKSMQESPILISDPVKIGELTDEMRIILRIENNAMKMSDDSQSKVEAEMTMKSLLLYVTPSQLNIVRKFVSALSLSSQNAARSANGDDQLIKGAGKQMKEEDYHAISKHLEEITCQQQQGRMHGLGMQGNWRQPIDFQEFEPISLEDSKPRRKVSEPNKEGFKSLKNEGKKETLLLKVKMNSILVYVSHADVLSQENVKLQGGYHEAIQQLHTSSHRYFFLNLFY</sequence>
<dbReference type="EMBL" id="LIAE01006262">
    <property type="protein sequence ID" value="PAV92130.1"/>
    <property type="molecule type" value="Genomic_DNA"/>
</dbReference>
<evidence type="ECO:0000256" key="10">
    <source>
        <dbReference type="ARBA" id="ARBA00024479"/>
    </source>
</evidence>
<reference evidence="12 13" key="1">
    <citation type="journal article" date="2017" name="Curr. Biol.">
        <title>Genome architecture and evolution of a unichromosomal asexual nematode.</title>
        <authorList>
            <person name="Fradin H."/>
            <person name="Zegar C."/>
            <person name="Gutwein M."/>
            <person name="Lucas J."/>
            <person name="Kovtun M."/>
            <person name="Corcoran D."/>
            <person name="Baugh L.R."/>
            <person name="Kiontke K."/>
            <person name="Gunsalus K."/>
            <person name="Fitch D.H."/>
            <person name="Piano F."/>
        </authorList>
    </citation>
    <scope>NUCLEOTIDE SEQUENCE [LARGE SCALE GENOMIC DNA]</scope>
    <source>
        <strain evidence="12">PF1309</strain>
    </source>
</reference>
<dbReference type="GO" id="GO:0000422">
    <property type="term" value="P:autophagy of mitochondrion"/>
    <property type="evidence" value="ECO:0007669"/>
    <property type="project" value="TreeGrafter"/>
</dbReference>
<dbReference type="GO" id="GO:0032266">
    <property type="term" value="F:phosphatidylinositol-3-phosphate binding"/>
    <property type="evidence" value="ECO:0007669"/>
    <property type="project" value="TreeGrafter"/>
</dbReference>
<evidence type="ECO:0000256" key="5">
    <source>
        <dbReference type="ARBA" id="ARBA00022448"/>
    </source>
</evidence>
<dbReference type="InterPro" id="IPR026849">
    <property type="entry name" value="ATG2"/>
</dbReference>
<organism evidence="12 13">
    <name type="scientific">Diploscapter pachys</name>
    <dbReference type="NCBI Taxonomy" id="2018661"/>
    <lineage>
        <taxon>Eukaryota</taxon>
        <taxon>Metazoa</taxon>
        <taxon>Ecdysozoa</taxon>
        <taxon>Nematoda</taxon>
        <taxon>Chromadorea</taxon>
        <taxon>Rhabditida</taxon>
        <taxon>Rhabditina</taxon>
        <taxon>Rhabditomorpha</taxon>
        <taxon>Rhabditoidea</taxon>
        <taxon>Rhabditidae</taxon>
        <taxon>Diploscapter</taxon>
    </lineage>
</organism>
<dbReference type="GO" id="GO:0006869">
    <property type="term" value="P:lipid transport"/>
    <property type="evidence" value="ECO:0007669"/>
    <property type="project" value="UniProtKB-KW"/>
</dbReference>
<dbReference type="GO" id="GO:0061709">
    <property type="term" value="P:reticulophagy"/>
    <property type="evidence" value="ECO:0007669"/>
    <property type="project" value="TreeGrafter"/>
</dbReference>
<evidence type="ECO:0000256" key="7">
    <source>
        <dbReference type="ARBA" id="ARBA00023006"/>
    </source>
</evidence>
<evidence type="ECO:0000256" key="8">
    <source>
        <dbReference type="ARBA" id="ARBA00023055"/>
    </source>
</evidence>
<comment type="similarity">
    <text evidence="3">Belongs to the ATG2 family.</text>
</comment>
<protein>
    <recommendedName>
        <fullName evidence="4">Autophagy-related protein 2</fullName>
    </recommendedName>
</protein>
<dbReference type="GO" id="GO:0043495">
    <property type="term" value="F:protein-membrane adaptor activity"/>
    <property type="evidence" value="ECO:0007669"/>
    <property type="project" value="TreeGrafter"/>
</dbReference>
<evidence type="ECO:0000256" key="11">
    <source>
        <dbReference type="ARBA" id="ARBA00024615"/>
    </source>
</evidence>
<dbReference type="GO" id="GO:0000045">
    <property type="term" value="P:autophagosome assembly"/>
    <property type="evidence" value="ECO:0007669"/>
    <property type="project" value="TreeGrafter"/>
</dbReference>
<dbReference type="Proteomes" id="UP000218231">
    <property type="component" value="Unassembled WGS sequence"/>
</dbReference>
<dbReference type="GO" id="GO:0061723">
    <property type="term" value="P:glycophagy"/>
    <property type="evidence" value="ECO:0007669"/>
    <property type="project" value="TreeGrafter"/>
</dbReference>
<dbReference type="AlphaFoldDB" id="A0A2A2M119"/>
<name>A0A2A2M119_9BILA</name>
<dbReference type="GO" id="GO:0034045">
    <property type="term" value="C:phagophore assembly site membrane"/>
    <property type="evidence" value="ECO:0007669"/>
    <property type="project" value="UniProtKB-SubCell"/>
</dbReference>
<comment type="catalytic activity">
    <reaction evidence="11">
        <text>a 1,2-diacyl-sn-glycero-3-phosphoethanolamine(in) = a 1,2-diacyl-sn-glycero-3-phosphoethanolamine(out)</text>
        <dbReference type="Rhea" id="RHEA:38895"/>
        <dbReference type="ChEBI" id="CHEBI:64612"/>
    </reaction>
</comment>
<evidence type="ECO:0000256" key="4">
    <source>
        <dbReference type="ARBA" id="ARBA00018070"/>
    </source>
</evidence>
<keyword evidence="13" id="KW-1185">Reference proteome</keyword>
<dbReference type="PANTHER" id="PTHR13190">
    <property type="entry name" value="AUTOPHAGY-RELATED 2, ISOFORM A"/>
    <property type="match status" value="1"/>
</dbReference>
<accession>A0A2A2M119</accession>
<evidence type="ECO:0000313" key="12">
    <source>
        <dbReference type="EMBL" id="PAV92130.1"/>
    </source>
</evidence>
<dbReference type="OrthoDB" id="18982at2759"/>
<evidence type="ECO:0000256" key="1">
    <source>
        <dbReference type="ARBA" id="ARBA00004406"/>
    </source>
</evidence>
<evidence type="ECO:0000256" key="6">
    <source>
        <dbReference type="ARBA" id="ARBA00022824"/>
    </source>
</evidence>
<keyword evidence="7" id="KW-0072">Autophagy</keyword>
<evidence type="ECO:0000256" key="9">
    <source>
        <dbReference type="ARBA" id="ARBA00023136"/>
    </source>
</evidence>
<keyword evidence="5" id="KW-0813">Transport</keyword>
<evidence type="ECO:0000256" key="2">
    <source>
        <dbReference type="ARBA" id="ARBA00004623"/>
    </source>
</evidence>
<dbReference type="STRING" id="2018661.A0A2A2M119"/>
<dbReference type="PANTHER" id="PTHR13190:SF1">
    <property type="entry name" value="AUTOPHAGY-RELATED 2, ISOFORM A"/>
    <property type="match status" value="1"/>
</dbReference>
<keyword evidence="9" id="KW-0472">Membrane</keyword>
<dbReference type="GO" id="GO:0034727">
    <property type="term" value="P:piecemeal microautophagy of the nucleus"/>
    <property type="evidence" value="ECO:0007669"/>
    <property type="project" value="TreeGrafter"/>
</dbReference>
<comment type="caution">
    <text evidence="12">The sequence shown here is derived from an EMBL/GenBank/DDBJ whole genome shotgun (WGS) entry which is preliminary data.</text>
</comment>